<organism evidence="1 2">
    <name type="scientific">Mucilaginibacter terrae</name>
    <dbReference type="NCBI Taxonomy" id="1955052"/>
    <lineage>
        <taxon>Bacteria</taxon>
        <taxon>Pseudomonadati</taxon>
        <taxon>Bacteroidota</taxon>
        <taxon>Sphingobacteriia</taxon>
        <taxon>Sphingobacteriales</taxon>
        <taxon>Sphingobacteriaceae</taxon>
        <taxon>Mucilaginibacter</taxon>
    </lineage>
</organism>
<dbReference type="SUPFAM" id="SSF56235">
    <property type="entry name" value="N-terminal nucleophile aminohydrolases (Ntn hydrolases)"/>
    <property type="match status" value="1"/>
</dbReference>
<dbReference type="PANTHER" id="PTHR43881:SF1">
    <property type="entry name" value="GAMMA-GLUTAMYLTRANSPEPTIDASE (AFU_ORTHOLOGUE AFUA_4G13580)"/>
    <property type="match status" value="1"/>
</dbReference>
<dbReference type="Pfam" id="PF01019">
    <property type="entry name" value="G_glu_transpept"/>
    <property type="match status" value="1"/>
</dbReference>
<sequence length="165" mass="18185">MVPDGLGFMLQDRGQMYTLEEGQNNTYAPHKRPFHTIIPAFVTKDGKPWMSFGVMGGSFQPLGHTEILMNMIDYGMNAQEAGDAPRIDHQGSSEPTGEKRDGVGMVYLESGYSFETIRGLMSLGHKVGFQIPGSYGGYQAIRFDAREKVYHGASESRKDGQAAGW</sequence>
<dbReference type="Proteomes" id="UP001258315">
    <property type="component" value="Unassembled WGS sequence"/>
</dbReference>
<evidence type="ECO:0000313" key="1">
    <source>
        <dbReference type="EMBL" id="MDT3403123.1"/>
    </source>
</evidence>
<dbReference type="InterPro" id="IPR052896">
    <property type="entry name" value="GGT-like_enzyme"/>
</dbReference>
<comment type="caution">
    <text evidence="1">The sequence shown here is derived from an EMBL/GenBank/DDBJ whole genome shotgun (WGS) entry which is preliminary data.</text>
</comment>
<protein>
    <submittedName>
        <fullName evidence="1">Gamma-glutamyltranspeptidase</fullName>
    </submittedName>
</protein>
<reference evidence="2" key="1">
    <citation type="submission" date="2023-07" db="EMBL/GenBank/DDBJ databases">
        <title>Functional and genomic diversity of the sorghum phyllosphere microbiome.</title>
        <authorList>
            <person name="Shade A."/>
        </authorList>
    </citation>
    <scope>NUCLEOTIDE SEQUENCE [LARGE SCALE GENOMIC DNA]</scope>
    <source>
        <strain evidence="2">SORGH_AS_0422</strain>
    </source>
</reference>
<dbReference type="InterPro" id="IPR029055">
    <property type="entry name" value="Ntn_hydrolases_N"/>
</dbReference>
<dbReference type="EMBL" id="JAVLVU010000001">
    <property type="protein sequence ID" value="MDT3403123.1"/>
    <property type="molecule type" value="Genomic_DNA"/>
</dbReference>
<dbReference type="Gene3D" id="3.60.20.40">
    <property type="match status" value="1"/>
</dbReference>
<evidence type="ECO:0000313" key="2">
    <source>
        <dbReference type="Proteomes" id="UP001258315"/>
    </source>
</evidence>
<proteinExistence type="predicted"/>
<name>A0ABU3GTL7_9SPHI</name>
<gene>
    <name evidence="1" type="ORF">QE417_002195</name>
</gene>
<dbReference type="InterPro" id="IPR043137">
    <property type="entry name" value="GGT_ssub_C"/>
</dbReference>
<dbReference type="PANTHER" id="PTHR43881">
    <property type="entry name" value="GAMMA-GLUTAMYLTRANSPEPTIDASE (AFU_ORTHOLOGUE AFUA_4G13580)"/>
    <property type="match status" value="1"/>
</dbReference>
<keyword evidence="2" id="KW-1185">Reference proteome</keyword>
<accession>A0ABU3GTL7</accession>